<evidence type="ECO:0000313" key="2">
    <source>
        <dbReference type="EMBL" id="KAF7760952.1"/>
    </source>
</evidence>
<gene>
    <name evidence="2" type="ORF">Agabi119p4_10361</name>
</gene>
<evidence type="ECO:0000313" key="3">
    <source>
        <dbReference type="Proteomes" id="UP000629468"/>
    </source>
</evidence>
<accession>A0A8H7C1W7</accession>
<name>A0A8H7C1W7_AGABI</name>
<sequence>MPPTKSRLGTLLPEGEEKENNTDPAVGRSKGKGKANEQASGETSGAPDEDQNEPSRPRRPLMSRRARTRIVLSESEGFEPSEDDTSRDGPVEKASKVSEPTCSPANPTPPVRKLASNQYIAEDGVLGTVVQVRMPTKKERAWVKKHQTYDDSGLKTYPPVIYPPSPPPPANAAPPVRIFFTL</sequence>
<evidence type="ECO:0000256" key="1">
    <source>
        <dbReference type="SAM" id="MobiDB-lite"/>
    </source>
</evidence>
<reference evidence="2 3" key="1">
    <citation type="journal article" name="Sci. Rep.">
        <title>Telomere-to-telomere assembled and centromere annotated genomes of the two main subspecies of the button mushroom Agaricus bisporus reveal especially polymorphic chromosome ends.</title>
        <authorList>
            <person name="Sonnenberg A.S.M."/>
            <person name="Sedaghat-Telgerd N."/>
            <person name="Lavrijssen B."/>
            <person name="Ohm R.A."/>
            <person name="Hendrickx P.M."/>
            <person name="Scholtmeijer K."/>
            <person name="Baars J.J.P."/>
            <person name="van Peer A."/>
        </authorList>
    </citation>
    <scope>NUCLEOTIDE SEQUENCE [LARGE SCALE GENOMIC DNA]</scope>
    <source>
        <strain evidence="2 3">H119_p4</strain>
    </source>
</reference>
<protein>
    <submittedName>
        <fullName evidence="2">Uncharacterized protein</fullName>
    </submittedName>
</protein>
<feature type="region of interest" description="Disordered" evidence="1">
    <location>
        <begin position="1"/>
        <end position="112"/>
    </location>
</feature>
<dbReference type="Proteomes" id="UP000629468">
    <property type="component" value="Unassembled WGS sequence"/>
</dbReference>
<organism evidence="2 3">
    <name type="scientific">Agaricus bisporus var. burnettii</name>
    <dbReference type="NCBI Taxonomy" id="192524"/>
    <lineage>
        <taxon>Eukaryota</taxon>
        <taxon>Fungi</taxon>
        <taxon>Dikarya</taxon>
        <taxon>Basidiomycota</taxon>
        <taxon>Agaricomycotina</taxon>
        <taxon>Agaricomycetes</taxon>
        <taxon>Agaricomycetidae</taxon>
        <taxon>Agaricales</taxon>
        <taxon>Agaricineae</taxon>
        <taxon>Agaricaceae</taxon>
        <taxon>Agaricus</taxon>
    </lineage>
</organism>
<feature type="compositionally biased region" description="Basic residues" evidence="1">
    <location>
        <begin position="57"/>
        <end position="68"/>
    </location>
</feature>
<proteinExistence type="predicted"/>
<comment type="caution">
    <text evidence="2">The sequence shown here is derived from an EMBL/GenBank/DDBJ whole genome shotgun (WGS) entry which is preliminary data.</text>
</comment>
<dbReference type="AlphaFoldDB" id="A0A8H7C1W7"/>
<dbReference type="EMBL" id="JABXXO010000014">
    <property type="protein sequence ID" value="KAF7760952.1"/>
    <property type="molecule type" value="Genomic_DNA"/>
</dbReference>
<feature type="compositionally biased region" description="Basic and acidic residues" evidence="1">
    <location>
        <begin position="84"/>
        <end position="96"/>
    </location>
</feature>